<evidence type="ECO:0000313" key="6">
    <source>
        <dbReference type="EMBL" id="SKC47575.1"/>
    </source>
</evidence>
<name>A0A1T5J818_9FIRM</name>
<keyword evidence="4" id="KW-0411">Iron-sulfur</keyword>
<dbReference type="Pfam" id="PF13186">
    <property type="entry name" value="SPASM"/>
    <property type="match status" value="1"/>
</dbReference>
<dbReference type="AlphaFoldDB" id="A0A1T5J818"/>
<dbReference type="SFLD" id="SFLDG01067">
    <property type="entry name" value="SPASM/twitch_domain_containing"/>
    <property type="match status" value="1"/>
</dbReference>
<evidence type="ECO:0000259" key="5">
    <source>
        <dbReference type="PROSITE" id="PS51918"/>
    </source>
</evidence>
<dbReference type="SFLD" id="SFLDG01386">
    <property type="entry name" value="main_SPASM_domain-containing"/>
    <property type="match status" value="1"/>
</dbReference>
<dbReference type="Gene3D" id="3.20.20.70">
    <property type="entry name" value="Aldolase class I"/>
    <property type="match status" value="1"/>
</dbReference>
<protein>
    <submittedName>
        <fullName evidence="6">Radical SAM additional 4Fe4S-binding SPASM domain-containing protein</fullName>
    </submittedName>
</protein>
<dbReference type="CDD" id="cd01335">
    <property type="entry name" value="Radical_SAM"/>
    <property type="match status" value="1"/>
</dbReference>
<keyword evidence="2" id="KW-0479">Metal-binding</keyword>
<evidence type="ECO:0000256" key="2">
    <source>
        <dbReference type="ARBA" id="ARBA00022723"/>
    </source>
</evidence>
<evidence type="ECO:0000256" key="4">
    <source>
        <dbReference type="ARBA" id="ARBA00023014"/>
    </source>
</evidence>
<dbReference type="GO" id="GO:0003824">
    <property type="term" value="F:catalytic activity"/>
    <property type="evidence" value="ECO:0007669"/>
    <property type="project" value="InterPro"/>
</dbReference>
<dbReference type="InterPro" id="IPR058240">
    <property type="entry name" value="rSAM_sf"/>
</dbReference>
<reference evidence="6 7" key="1">
    <citation type="submission" date="2017-02" db="EMBL/GenBank/DDBJ databases">
        <authorList>
            <person name="Peterson S.W."/>
        </authorList>
    </citation>
    <scope>NUCLEOTIDE SEQUENCE [LARGE SCALE GENOMIC DNA]</scope>
    <source>
        <strain evidence="6 7">M1</strain>
    </source>
</reference>
<dbReference type="InterPro" id="IPR050377">
    <property type="entry name" value="Radical_SAM_PqqE_MftC-like"/>
</dbReference>
<accession>A0A1T5J818</accession>
<feature type="domain" description="Radical SAM core" evidence="5">
    <location>
        <begin position="93"/>
        <end position="308"/>
    </location>
</feature>
<dbReference type="PANTHER" id="PTHR11228">
    <property type="entry name" value="RADICAL SAM DOMAIN PROTEIN"/>
    <property type="match status" value="1"/>
</dbReference>
<dbReference type="InterPro" id="IPR006638">
    <property type="entry name" value="Elp3/MiaA/NifB-like_rSAM"/>
</dbReference>
<keyword evidence="1" id="KW-0949">S-adenosyl-L-methionine</keyword>
<dbReference type="OrthoDB" id="7021155at2"/>
<evidence type="ECO:0000313" key="7">
    <source>
        <dbReference type="Proteomes" id="UP000190285"/>
    </source>
</evidence>
<gene>
    <name evidence="6" type="ORF">SAMN02194393_00993</name>
</gene>
<dbReference type="RefSeq" id="WP_079489811.1">
    <property type="nucleotide sequence ID" value="NZ_FUZT01000002.1"/>
</dbReference>
<dbReference type="EMBL" id="FUZT01000002">
    <property type="protein sequence ID" value="SKC47575.1"/>
    <property type="molecule type" value="Genomic_DNA"/>
</dbReference>
<dbReference type="SFLD" id="SFLDS00029">
    <property type="entry name" value="Radical_SAM"/>
    <property type="match status" value="1"/>
</dbReference>
<dbReference type="STRING" id="36842.SAMN02194393_00993"/>
<dbReference type="SUPFAM" id="SSF102114">
    <property type="entry name" value="Radical SAM enzymes"/>
    <property type="match status" value="1"/>
</dbReference>
<dbReference type="Pfam" id="PF04055">
    <property type="entry name" value="Radical_SAM"/>
    <property type="match status" value="1"/>
</dbReference>
<dbReference type="GO" id="GO:0046872">
    <property type="term" value="F:metal ion binding"/>
    <property type="evidence" value="ECO:0007669"/>
    <property type="project" value="UniProtKB-KW"/>
</dbReference>
<dbReference type="Proteomes" id="UP000190285">
    <property type="component" value="Unassembled WGS sequence"/>
</dbReference>
<evidence type="ECO:0000256" key="3">
    <source>
        <dbReference type="ARBA" id="ARBA00023004"/>
    </source>
</evidence>
<proteinExistence type="predicted"/>
<dbReference type="GO" id="GO:0051536">
    <property type="term" value="F:iron-sulfur cluster binding"/>
    <property type="evidence" value="ECO:0007669"/>
    <property type="project" value="UniProtKB-KW"/>
</dbReference>
<dbReference type="GO" id="GO:0006783">
    <property type="term" value="P:heme biosynthetic process"/>
    <property type="evidence" value="ECO:0007669"/>
    <property type="project" value="TreeGrafter"/>
</dbReference>
<dbReference type="SMART" id="SM00729">
    <property type="entry name" value="Elp3"/>
    <property type="match status" value="1"/>
</dbReference>
<keyword evidence="7" id="KW-1185">Reference proteome</keyword>
<keyword evidence="3" id="KW-0408">Iron</keyword>
<dbReference type="PROSITE" id="PS51918">
    <property type="entry name" value="RADICAL_SAM"/>
    <property type="match status" value="1"/>
</dbReference>
<dbReference type="PANTHER" id="PTHR11228:SF7">
    <property type="entry name" value="PQQA PEPTIDE CYCLASE"/>
    <property type="match status" value="1"/>
</dbReference>
<dbReference type="InterPro" id="IPR007197">
    <property type="entry name" value="rSAM"/>
</dbReference>
<dbReference type="InterPro" id="IPR013785">
    <property type="entry name" value="Aldolase_TIM"/>
</dbReference>
<evidence type="ECO:0000256" key="1">
    <source>
        <dbReference type="ARBA" id="ARBA00022691"/>
    </source>
</evidence>
<organism evidence="6 7">
    <name type="scientific">Maledivibacter halophilus</name>
    <dbReference type="NCBI Taxonomy" id="36842"/>
    <lineage>
        <taxon>Bacteria</taxon>
        <taxon>Bacillati</taxon>
        <taxon>Bacillota</taxon>
        <taxon>Clostridia</taxon>
        <taxon>Peptostreptococcales</taxon>
        <taxon>Caminicellaceae</taxon>
        <taxon>Maledivibacter</taxon>
    </lineage>
</organism>
<dbReference type="InterPro" id="IPR023885">
    <property type="entry name" value="4Fe4S-binding_SPASM_dom"/>
</dbReference>
<sequence length="421" mass="48157">MNKRMILRMAVDKNVFSFLLQAHKIFSKDSNYSIFKGIKAIRYILKGEKIVKFQDKYILSTFMPPFPSRAFMTHITAVREEKNIFTQQIYSKRSAPISMHVSLTDRCLYNCFHCSAKGREVKKELTTEEWKKVFKELQEMKTSVIGLTGGEPLLRDDIEKLIEGIDDRSSVVLFTSGQNFTREKAISFKNKGLFGVGISLDSCIKEEHNKIRRNEDAFDNAVTAIKIAAKEGLYTIVQTVVLKNDINEEKLFKLFSFAKELGAHEVKILEPIISGNLLLKEDINEILYDTESRKKLIEIQHRANKTGRYPKITTFAYTESKEKYGCGAGTQHSYISTAGDLYPCDFVPMNFGNVKNESVSKLWSEMNETIGNPKIGCFAMRVNKTIQNNSKGILPLCTEKSKELCAKNKSKEFPDFYRELQ</sequence>